<proteinExistence type="predicted"/>
<accession>A0A0B2V7K0</accession>
<sequence>MVERSLVGAVDLETYNQRQSDKLLSAPTVVSLILPKAETGTELTSLNRQSLNEVDEEMCSK</sequence>
<comment type="caution">
    <text evidence="1">The sequence shown here is derived from an EMBL/GenBank/DDBJ whole genome shotgun (WGS) entry which is preliminary data.</text>
</comment>
<name>A0A0B2V7K0_TOXCA</name>
<organism evidence="1 2">
    <name type="scientific">Toxocara canis</name>
    <name type="common">Canine roundworm</name>
    <dbReference type="NCBI Taxonomy" id="6265"/>
    <lineage>
        <taxon>Eukaryota</taxon>
        <taxon>Metazoa</taxon>
        <taxon>Ecdysozoa</taxon>
        <taxon>Nematoda</taxon>
        <taxon>Chromadorea</taxon>
        <taxon>Rhabditida</taxon>
        <taxon>Spirurina</taxon>
        <taxon>Ascaridomorpha</taxon>
        <taxon>Ascaridoidea</taxon>
        <taxon>Toxocaridae</taxon>
        <taxon>Toxocara</taxon>
    </lineage>
</organism>
<dbReference type="EMBL" id="JPKZ01002389">
    <property type="protein sequence ID" value="KHN76945.1"/>
    <property type="molecule type" value="Genomic_DNA"/>
</dbReference>
<reference evidence="1 2" key="1">
    <citation type="submission" date="2014-11" db="EMBL/GenBank/DDBJ databases">
        <title>Genetic blueprint of the zoonotic pathogen Toxocara canis.</title>
        <authorList>
            <person name="Zhu X.-Q."/>
            <person name="Korhonen P.K."/>
            <person name="Cai H."/>
            <person name="Young N.D."/>
            <person name="Nejsum P."/>
            <person name="von Samson-Himmelstjerna G."/>
            <person name="Boag P.R."/>
            <person name="Tan P."/>
            <person name="Li Q."/>
            <person name="Min J."/>
            <person name="Yang Y."/>
            <person name="Wang X."/>
            <person name="Fang X."/>
            <person name="Hall R.S."/>
            <person name="Hofmann A."/>
            <person name="Sternberg P.W."/>
            <person name="Jex A.R."/>
            <person name="Gasser R.B."/>
        </authorList>
    </citation>
    <scope>NUCLEOTIDE SEQUENCE [LARGE SCALE GENOMIC DNA]</scope>
    <source>
        <strain evidence="1">PN_DK_2014</strain>
    </source>
</reference>
<keyword evidence="2" id="KW-1185">Reference proteome</keyword>
<protein>
    <submittedName>
        <fullName evidence="1">Uncharacterized protein</fullName>
    </submittedName>
</protein>
<evidence type="ECO:0000313" key="1">
    <source>
        <dbReference type="EMBL" id="KHN76945.1"/>
    </source>
</evidence>
<dbReference type="AlphaFoldDB" id="A0A0B2V7K0"/>
<gene>
    <name evidence="1" type="ORF">Tcan_06035</name>
</gene>
<evidence type="ECO:0000313" key="2">
    <source>
        <dbReference type="Proteomes" id="UP000031036"/>
    </source>
</evidence>
<dbReference type="Proteomes" id="UP000031036">
    <property type="component" value="Unassembled WGS sequence"/>
</dbReference>